<keyword evidence="10" id="KW-1185">Reference proteome</keyword>
<keyword evidence="5 7" id="KW-0472">Membrane</keyword>
<dbReference type="PANTHER" id="PTHR30572">
    <property type="entry name" value="MEMBRANE COMPONENT OF TRANSPORTER-RELATED"/>
    <property type="match status" value="1"/>
</dbReference>
<comment type="similarity">
    <text evidence="6">Belongs to the ABC-4 integral membrane protein family.</text>
</comment>
<name>A0A077MEB7_9MICO</name>
<dbReference type="InterPro" id="IPR050250">
    <property type="entry name" value="Macrolide_Exporter_MacB"/>
</dbReference>
<dbReference type="Pfam" id="PF02687">
    <property type="entry name" value="FtsX"/>
    <property type="match status" value="2"/>
</dbReference>
<feature type="transmembrane region" description="Helical" evidence="7">
    <location>
        <begin position="935"/>
        <end position="961"/>
    </location>
</feature>
<keyword evidence="4 7" id="KW-1133">Transmembrane helix</keyword>
<evidence type="ECO:0000256" key="6">
    <source>
        <dbReference type="ARBA" id="ARBA00038076"/>
    </source>
</evidence>
<dbReference type="RefSeq" id="WP_048547805.1">
    <property type="nucleotide sequence ID" value="NZ_HF571038.1"/>
</dbReference>
<evidence type="ECO:0000259" key="8">
    <source>
        <dbReference type="Pfam" id="PF02687"/>
    </source>
</evidence>
<feature type="transmembrane region" description="Helical" evidence="7">
    <location>
        <begin position="388"/>
        <end position="406"/>
    </location>
</feature>
<dbReference type="InterPro" id="IPR003838">
    <property type="entry name" value="ABC3_permease_C"/>
</dbReference>
<evidence type="ECO:0000313" key="10">
    <source>
        <dbReference type="Proteomes" id="UP000035720"/>
    </source>
</evidence>
<protein>
    <recommendedName>
        <fullName evidence="8">ABC3 transporter permease C-terminal domain-containing protein</fullName>
    </recommendedName>
</protein>
<evidence type="ECO:0000256" key="1">
    <source>
        <dbReference type="ARBA" id="ARBA00004651"/>
    </source>
</evidence>
<feature type="domain" description="ABC3 transporter permease C-terminal" evidence="8">
    <location>
        <begin position="300"/>
        <end position="412"/>
    </location>
</feature>
<feature type="transmembrane region" description="Helical" evidence="7">
    <location>
        <begin position="511"/>
        <end position="534"/>
    </location>
</feature>
<gene>
    <name evidence="9" type="ORF">BN13_970003</name>
</gene>
<comment type="caution">
    <text evidence="9">The sequence shown here is derived from an EMBL/GenBank/DDBJ whole genome shotgun (WGS) entry which is preliminary data.</text>
</comment>
<keyword evidence="3 7" id="KW-0812">Transmembrane</keyword>
<dbReference type="PANTHER" id="PTHR30572:SF4">
    <property type="entry name" value="ABC TRANSPORTER PERMEASE YTRF"/>
    <property type="match status" value="1"/>
</dbReference>
<reference evidence="9 10" key="1">
    <citation type="journal article" date="2013" name="ISME J.">
        <title>A metabolic model for members of the genus Tetrasphaera involved in enhanced biological phosphorus removal.</title>
        <authorList>
            <person name="Kristiansen R."/>
            <person name="Nguyen H.T.T."/>
            <person name="Saunders A.M."/>
            <person name="Nielsen J.L."/>
            <person name="Wimmer R."/>
            <person name="Le V.Q."/>
            <person name="McIlroy S.J."/>
            <person name="Petrovski S."/>
            <person name="Seviour R.J."/>
            <person name="Calteau A."/>
            <person name="Nielsen K.L."/>
            <person name="Nielsen P.H."/>
        </authorList>
    </citation>
    <scope>NUCLEOTIDE SEQUENCE [LARGE SCALE GENOMIC DNA]</scope>
    <source>
        <strain evidence="9 10">Ben 74</strain>
    </source>
</reference>
<accession>A0A077MEB7</accession>
<feature type="transmembrane region" description="Helical" evidence="7">
    <location>
        <begin position="300"/>
        <end position="322"/>
    </location>
</feature>
<feature type="transmembrane region" description="Helical" evidence="7">
    <location>
        <begin position="887"/>
        <end position="914"/>
    </location>
</feature>
<feature type="transmembrane region" description="Helical" evidence="7">
    <location>
        <begin position="343"/>
        <end position="368"/>
    </location>
</feature>
<comment type="subcellular location">
    <subcellularLocation>
        <location evidence="1">Cell membrane</location>
        <topology evidence="1">Multi-pass membrane protein</topology>
    </subcellularLocation>
</comment>
<dbReference type="STRING" id="1193518.BN13_970003"/>
<evidence type="ECO:0000313" key="9">
    <source>
        <dbReference type="EMBL" id="CCI55054.1"/>
    </source>
</evidence>
<dbReference type="GO" id="GO:0022857">
    <property type="term" value="F:transmembrane transporter activity"/>
    <property type="evidence" value="ECO:0007669"/>
    <property type="project" value="TreeGrafter"/>
</dbReference>
<dbReference type="AlphaFoldDB" id="A0A077MEB7"/>
<dbReference type="EMBL" id="CAJC01000213">
    <property type="protein sequence ID" value="CCI55054.1"/>
    <property type="molecule type" value="Genomic_DNA"/>
</dbReference>
<evidence type="ECO:0000256" key="7">
    <source>
        <dbReference type="SAM" id="Phobius"/>
    </source>
</evidence>
<evidence type="ECO:0000256" key="3">
    <source>
        <dbReference type="ARBA" id="ARBA00022692"/>
    </source>
</evidence>
<feature type="domain" description="ABC3 transporter permease C-terminal" evidence="8">
    <location>
        <begin position="896"/>
        <end position="1010"/>
    </location>
</feature>
<keyword evidence="2" id="KW-1003">Cell membrane</keyword>
<feature type="transmembrane region" description="Helical" evidence="7">
    <location>
        <begin position="427"/>
        <end position="448"/>
    </location>
</feature>
<proteinExistence type="inferred from homology"/>
<sequence length="1026" mass="105709">MRAAMRFRWAQALVILLLSALVTAALAFAPLYTRAVDQASVSALVEAAAPQDAGVRISSFSSSEPMLAQRPDALRSLLPPRLAAASGPPIASTSLTVRRLPFGGEPEGRVLWRDGMCEHVTFAAGACPTAKDEIAVSADQARVYNQPIGSKLAIGEFDGAVSQLEASPFTTVRVAGIYQPRDGRYWFGENLTGTAESDAGFDTMLAPAAFFDARVESRQGSGEWLELHHGLDLPLRPDALDADSIAPLAATITAFTTFPMGKERAATHAAEAVHVTSGIPEIAAQVAAGREQVRVIVPLLMAQLALLLGCVLWLVLVAAADQRRGEVALARLRGRGPRGARRLLLAETAPPIILAAPLGLGVALGLAALARRLLLEGRPPTELPLTTVYAAGLALLLMLALAVLSVRRLSTEPIADLLRSIPARRAGISLGVLEAMVVAASGAAFLALATGSVRGPIGQAAPILLAIAVGLLGARLLPAAFAALGRALLRGGRATPAAALLQASRRGTTRWLVPIVTVALCLVVVTADVVAVGARNRLGRAQVEAGAPTVLFVNNADLQKVTKATRELDPTGTALTTVAQVTTANGTTTMGVEPAAYQRIALWPDQDPAAIAWDHLTAPAEPPLTLTGTRLRVHVALSSLEPTRGNVAQLPTSVALALQLIDSTGSTEPVTVADLSADGADRDVTASIPCRNGCRVAGIGLVAPPNASPFHANLTLTDLRVDEAAVELGTTGSWRGPADPDTIAIGQAAGGGLRIELANDGRAQTFLAHASIPGTVPALTTAAATPADTAATIGGALMSGDDVLLTSADRIPFAPGGSAKVALVNLDNLLVTHWQGRGSATIEVYAAATDPADLAKLSTALADRGIEIRSVRHPGEVATAYGRTGAAWSLALSIPVAAIALLVAALGIVVLLAASWRARSRDYAALRMGGVSTRSVLLISLLESVPVVVFGGVLGAAAGLWSAPASLPMIPLFPTPPPTFPVDLRTAWSAALSAGGAALVVVTLVAALSAQWAARRARLDRLRDAV</sequence>
<feature type="transmembrane region" description="Helical" evidence="7">
    <location>
        <begin position="460"/>
        <end position="484"/>
    </location>
</feature>
<organism evidence="9 10">
    <name type="scientific">Nostocoides jenkinsii Ben 74</name>
    <dbReference type="NCBI Taxonomy" id="1193518"/>
    <lineage>
        <taxon>Bacteria</taxon>
        <taxon>Bacillati</taxon>
        <taxon>Actinomycetota</taxon>
        <taxon>Actinomycetes</taxon>
        <taxon>Micrococcales</taxon>
        <taxon>Intrasporangiaceae</taxon>
        <taxon>Nostocoides</taxon>
    </lineage>
</organism>
<evidence type="ECO:0000256" key="5">
    <source>
        <dbReference type="ARBA" id="ARBA00023136"/>
    </source>
</evidence>
<evidence type="ECO:0000256" key="4">
    <source>
        <dbReference type="ARBA" id="ARBA00022989"/>
    </source>
</evidence>
<dbReference type="Proteomes" id="UP000035720">
    <property type="component" value="Unassembled WGS sequence"/>
</dbReference>
<feature type="transmembrane region" description="Helical" evidence="7">
    <location>
        <begin position="987"/>
        <end position="1013"/>
    </location>
</feature>
<dbReference type="GO" id="GO:0005886">
    <property type="term" value="C:plasma membrane"/>
    <property type="evidence" value="ECO:0007669"/>
    <property type="project" value="UniProtKB-SubCell"/>
</dbReference>
<evidence type="ECO:0000256" key="2">
    <source>
        <dbReference type="ARBA" id="ARBA00022475"/>
    </source>
</evidence>
<dbReference type="OrthoDB" id="3275641at2"/>